<comment type="caution">
    <text evidence="3">Lacks conserved residue(s) required for the propagation of feature annotation.</text>
</comment>
<evidence type="ECO:0000313" key="6">
    <source>
        <dbReference type="WBParaSite" id="SSTP_0001210200.1"/>
    </source>
</evidence>
<dbReference type="WBParaSite" id="SSTP_0001210200.1">
    <property type="protein sequence ID" value="SSTP_0001210200.1"/>
    <property type="gene ID" value="SSTP_0001210200"/>
</dbReference>
<sequence length="286" mass="28760">MVSTKFMFLVSLCFIGLQVSNTATINPCTAAADCAATQKCIPLPGGTDTVCVEVCTTDADCGGAPCAPATDPDIDSKTDFNTCPLLGGLGCSSDADCTTDPAAPACNPFMLGCAPNTAIATTIAATTIGSTSTTTVPPCADKVVGGSNDCIAMAPYCTNSLYLSLMKDKCPKTCGYCTTSSGSSGSSGSGSTSSGCVDLIVGGSNDCVSMASYCTNTAYKTLMKEKCPKTCGYCSSTSSSSSSSGSTNTGTCKDNASDCSAKSHLCKNSLYLSLMKSTCPLTCGYC</sequence>
<dbReference type="Gene3D" id="1.10.10.1870">
    <property type="entry name" value="ShTK domain-like"/>
    <property type="match status" value="1"/>
</dbReference>
<feature type="disulfide bond" evidence="3">
    <location>
        <begin position="252"/>
        <end position="286"/>
    </location>
</feature>
<feature type="domain" description="ShKT" evidence="5">
    <location>
        <begin position="196"/>
        <end position="234"/>
    </location>
</feature>
<dbReference type="PANTHER" id="PTHR46219">
    <property type="entry name" value="PROTEIN CBG11138"/>
    <property type="match status" value="1"/>
</dbReference>
<evidence type="ECO:0000256" key="2">
    <source>
        <dbReference type="ARBA" id="ARBA00023157"/>
    </source>
</evidence>
<dbReference type="SMART" id="SM00254">
    <property type="entry name" value="ShKT"/>
    <property type="match status" value="3"/>
</dbReference>
<evidence type="ECO:0000256" key="4">
    <source>
        <dbReference type="SAM" id="SignalP"/>
    </source>
</evidence>
<dbReference type="AlphaFoldDB" id="A0A0K0ERM2"/>
<dbReference type="FunFam" id="1.10.10.1940:FF:000002">
    <property type="entry name" value="PHAryngeal gland Toxin-related"/>
    <property type="match status" value="2"/>
</dbReference>
<dbReference type="Gene3D" id="1.10.10.1940">
    <property type="match status" value="2"/>
</dbReference>
<name>A0A0K0ERM2_STRER</name>
<keyword evidence="1 4" id="KW-0732">Signal</keyword>
<protein>
    <submittedName>
        <fullName evidence="6">ShKT domain-containing protein</fullName>
    </submittedName>
</protein>
<accession>A0A0K0ERM2</accession>
<dbReference type="InterPro" id="IPR003582">
    <property type="entry name" value="ShKT_dom"/>
</dbReference>
<feature type="signal peptide" evidence="4">
    <location>
        <begin position="1"/>
        <end position="22"/>
    </location>
</feature>
<reference evidence="6" key="1">
    <citation type="submission" date="2015-08" db="UniProtKB">
        <authorList>
            <consortium name="WormBaseParasite"/>
        </authorList>
    </citation>
    <scope>IDENTIFICATION</scope>
</reference>
<evidence type="ECO:0000256" key="3">
    <source>
        <dbReference type="PROSITE-ProRule" id="PRU01005"/>
    </source>
</evidence>
<dbReference type="STRING" id="6248.A0A0K0ERM2"/>
<dbReference type="PROSITE" id="PS51670">
    <property type="entry name" value="SHKT"/>
    <property type="match status" value="2"/>
</dbReference>
<proteinExistence type="predicted"/>
<feature type="chain" id="PRO_5005328752" evidence="4">
    <location>
        <begin position="23"/>
        <end position="286"/>
    </location>
</feature>
<organism evidence="6">
    <name type="scientific">Strongyloides stercoralis</name>
    <name type="common">Threadworm</name>
    <dbReference type="NCBI Taxonomy" id="6248"/>
    <lineage>
        <taxon>Eukaryota</taxon>
        <taxon>Metazoa</taxon>
        <taxon>Ecdysozoa</taxon>
        <taxon>Nematoda</taxon>
        <taxon>Chromadorea</taxon>
        <taxon>Rhabditida</taxon>
        <taxon>Tylenchina</taxon>
        <taxon>Panagrolaimomorpha</taxon>
        <taxon>Strongyloidoidea</taxon>
        <taxon>Strongyloididae</taxon>
        <taxon>Strongyloides</taxon>
    </lineage>
</organism>
<evidence type="ECO:0000259" key="5">
    <source>
        <dbReference type="PROSITE" id="PS51670"/>
    </source>
</evidence>
<dbReference type="Pfam" id="PF01549">
    <property type="entry name" value="ShK"/>
    <property type="match status" value="3"/>
</dbReference>
<keyword evidence="2 3" id="KW-1015">Disulfide bond</keyword>
<feature type="domain" description="ShKT" evidence="5">
    <location>
        <begin position="252"/>
        <end position="286"/>
    </location>
</feature>
<dbReference type="PANTHER" id="PTHR46219:SF5">
    <property type="entry name" value="SHKT DOMAIN-CONTAINING PROTEIN"/>
    <property type="match status" value="1"/>
</dbReference>
<evidence type="ECO:0000256" key="1">
    <source>
        <dbReference type="ARBA" id="ARBA00022729"/>
    </source>
</evidence>